<accession>A0A0E0KW41</accession>
<dbReference type="EnsemblPlants" id="OPUNC04G25300.1">
    <property type="protein sequence ID" value="OPUNC04G25300.1"/>
    <property type="gene ID" value="OPUNC04G25300"/>
</dbReference>
<proteinExistence type="predicted"/>
<reference evidence="1" key="2">
    <citation type="submission" date="2018-05" db="EMBL/GenBank/DDBJ databases">
        <title>OpunRS2 (Oryza punctata Reference Sequence Version 2).</title>
        <authorList>
            <person name="Zhang J."/>
            <person name="Kudrna D."/>
            <person name="Lee S."/>
            <person name="Talag J."/>
            <person name="Welchert J."/>
            <person name="Wing R.A."/>
        </authorList>
    </citation>
    <scope>NUCLEOTIDE SEQUENCE [LARGE SCALE GENOMIC DNA]</scope>
</reference>
<name>A0A0E0KW41_ORYPU</name>
<evidence type="ECO:0000313" key="2">
    <source>
        <dbReference type="Proteomes" id="UP000026962"/>
    </source>
</evidence>
<dbReference type="HOGENOM" id="CLU_154871_0_0_1"/>
<evidence type="ECO:0000313" key="1">
    <source>
        <dbReference type="EnsemblPlants" id="OPUNC04G25300.1"/>
    </source>
</evidence>
<organism evidence="1">
    <name type="scientific">Oryza punctata</name>
    <name type="common">Red rice</name>
    <dbReference type="NCBI Taxonomy" id="4537"/>
    <lineage>
        <taxon>Eukaryota</taxon>
        <taxon>Viridiplantae</taxon>
        <taxon>Streptophyta</taxon>
        <taxon>Embryophyta</taxon>
        <taxon>Tracheophyta</taxon>
        <taxon>Spermatophyta</taxon>
        <taxon>Magnoliopsida</taxon>
        <taxon>Liliopsida</taxon>
        <taxon>Poales</taxon>
        <taxon>Poaceae</taxon>
        <taxon>BOP clade</taxon>
        <taxon>Oryzoideae</taxon>
        <taxon>Oryzeae</taxon>
        <taxon>Oryzinae</taxon>
        <taxon>Oryza</taxon>
    </lineage>
</organism>
<dbReference type="AlphaFoldDB" id="A0A0E0KW41"/>
<dbReference type="Proteomes" id="UP000026962">
    <property type="component" value="Chromosome 4"/>
</dbReference>
<dbReference type="Gramene" id="OPUNC04G25300.1">
    <property type="protein sequence ID" value="OPUNC04G25300.1"/>
    <property type="gene ID" value="OPUNC04G25300"/>
</dbReference>
<sequence length="76" mass="8202">MGLYQPLDQPVRSRLLDQLLLANGQRLVNLLGESSVGVVGGGAFRRSDTEISPPPAMTGYQWVGQDELEPVAVQLP</sequence>
<keyword evidence="2" id="KW-1185">Reference proteome</keyword>
<reference evidence="1" key="1">
    <citation type="submission" date="2015-04" db="UniProtKB">
        <authorList>
            <consortium name="EnsemblPlants"/>
        </authorList>
    </citation>
    <scope>IDENTIFICATION</scope>
</reference>
<protein>
    <submittedName>
        <fullName evidence="1">Uncharacterized protein</fullName>
    </submittedName>
</protein>